<evidence type="ECO:0000313" key="8">
    <source>
        <dbReference type="Proteomes" id="UP000031980"/>
    </source>
</evidence>
<dbReference type="GO" id="GO:0005829">
    <property type="term" value="C:cytosol"/>
    <property type="evidence" value="ECO:0007669"/>
    <property type="project" value="TreeGrafter"/>
</dbReference>
<dbReference type="Proteomes" id="UP000031937">
    <property type="component" value="Unassembled WGS sequence"/>
</dbReference>
<keyword evidence="3" id="KW-0175">Coiled coil</keyword>
<keyword evidence="8" id="KW-1185">Reference proteome</keyword>
<evidence type="ECO:0000256" key="4">
    <source>
        <dbReference type="SAM" id="SignalP"/>
    </source>
</evidence>
<feature type="signal peptide" evidence="4">
    <location>
        <begin position="1"/>
        <end position="22"/>
    </location>
</feature>
<dbReference type="OrthoDB" id="1524711at2"/>
<dbReference type="PANTHER" id="PTHR35089">
    <property type="entry name" value="CHAPERONE PROTEIN SKP"/>
    <property type="match status" value="1"/>
</dbReference>
<keyword evidence="2 4" id="KW-0732">Signal</keyword>
<evidence type="ECO:0000256" key="1">
    <source>
        <dbReference type="ARBA" id="ARBA00009091"/>
    </source>
</evidence>
<protein>
    <submittedName>
        <fullName evidence="6">Molecular chaperone Skp</fullName>
    </submittedName>
</protein>
<feature type="coiled-coil region" evidence="3">
    <location>
        <begin position="48"/>
        <end position="108"/>
    </location>
</feature>
<dbReference type="EMBL" id="JPIT01000032">
    <property type="protein sequence ID" value="KIO43228.1"/>
    <property type="molecule type" value="Genomic_DNA"/>
</dbReference>
<dbReference type="EMBL" id="JPIU01000038">
    <property type="protein sequence ID" value="KIO44944.1"/>
    <property type="molecule type" value="Genomic_DNA"/>
</dbReference>
<dbReference type="Pfam" id="PF03938">
    <property type="entry name" value="OmpH"/>
    <property type="match status" value="1"/>
</dbReference>
<comment type="similarity">
    <text evidence="1">Belongs to the Skp family.</text>
</comment>
<evidence type="ECO:0000256" key="2">
    <source>
        <dbReference type="ARBA" id="ARBA00022729"/>
    </source>
</evidence>
<dbReference type="InterPro" id="IPR005632">
    <property type="entry name" value="Chaperone_Skp"/>
</dbReference>
<dbReference type="Proteomes" id="UP000031980">
    <property type="component" value="Unassembled WGS sequence"/>
</dbReference>
<reference evidence="6 8" key="1">
    <citation type="submission" date="2014-07" db="EMBL/GenBank/DDBJ databases">
        <title>Porphyromonadaceae bacterium OUH 308042 = ATCC BAA-2681 = DSM 28342 draft genome.</title>
        <authorList>
            <person name="Sydenham T.V."/>
            <person name="Hasman H."/>
            <person name="Justensen U.S."/>
        </authorList>
    </citation>
    <scope>NUCLEOTIDE SEQUENCE [LARGE SCALE GENOMIC DNA]</scope>
    <source>
        <strain evidence="6 8">OUH 308042</strain>
    </source>
</reference>
<evidence type="ECO:0000313" key="5">
    <source>
        <dbReference type="EMBL" id="KIO43228.1"/>
    </source>
</evidence>
<dbReference type="PANTHER" id="PTHR35089:SF1">
    <property type="entry name" value="CHAPERONE PROTEIN SKP"/>
    <property type="match status" value="1"/>
</dbReference>
<evidence type="ECO:0000256" key="3">
    <source>
        <dbReference type="SAM" id="Coils"/>
    </source>
</evidence>
<reference evidence="5 7" key="2">
    <citation type="submission" date="2014-07" db="EMBL/GenBank/DDBJ databases">
        <title>Porphyromonadaceae bacterium OUH 334697 = ATCC BAA-2682 = DSM 28341 draft genome.</title>
        <authorList>
            <person name="Sydenham T.V."/>
            <person name="Hasman H."/>
            <person name="Justesen U.S."/>
        </authorList>
    </citation>
    <scope>NUCLEOTIDE SEQUENCE [LARGE SCALE GENOMIC DNA]</scope>
    <source>
        <strain evidence="5 7">OUH 334697</strain>
    </source>
</reference>
<evidence type="ECO:0000313" key="6">
    <source>
        <dbReference type="EMBL" id="KIO44944.1"/>
    </source>
</evidence>
<dbReference type="RefSeq" id="WP_041504339.1">
    <property type="nucleotide sequence ID" value="NZ_JPIT01000032.1"/>
</dbReference>
<gene>
    <name evidence="6" type="ORF">BA92_07970</name>
    <name evidence="5" type="ORF">IE90_13570</name>
</gene>
<comment type="caution">
    <text evidence="6">The sequence shown here is derived from an EMBL/GenBank/DDBJ whole genome shotgun (WGS) entry which is preliminary data.</text>
</comment>
<dbReference type="SUPFAM" id="SSF111384">
    <property type="entry name" value="OmpH-like"/>
    <property type="match status" value="1"/>
</dbReference>
<sequence>MRNTMKFFVFVAFIFAALTASAQTSPIKLGHLDTDKLLSIMPEFKDVQTKIQQKFEAARKESEDMRAEFAKKYQEYQQNAKTWTDIIRETKEQELQQMNQRIQDFDTNAGERLDRERNELMAPLLEKIKKAITEVGKENGYTYIFAAGALLFAADNSDDVLPLIKKKLGIL</sequence>
<feature type="chain" id="PRO_5043118966" evidence="4">
    <location>
        <begin position="23"/>
        <end position="171"/>
    </location>
</feature>
<organism evidence="6 8">
    <name type="scientific">Sanguibacteroides justesenii</name>
    <dbReference type="NCBI Taxonomy" id="1547597"/>
    <lineage>
        <taxon>Bacteria</taxon>
        <taxon>Pseudomonadati</taxon>
        <taxon>Bacteroidota</taxon>
        <taxon>Bacteroidia</taxon>
        <taxon>Bacteroidales</taxon>
        <taxon>Porphyromonadaceae</taxon>
        <taxon>Sanguibacteroides</taxon>
    </lineage>
</organism>
<dbReference type="SMART" id="SM00935">
    <property type="entry name" value="OmpH"/>
    <property type="match status" value="1"/>
</dbReference>
<dbReference type="AlphaFoldDB" id="A0A0C3RH41"/>
<dbReference type="InterPro" id="IPR024930">
    <property type="entry name" value="Skp_dom_sf"/>
</dbReference>
<dbReference type="GO" id="GO:0051082">
    <property type="term" value="F:unfolded protein binding"/>
    <property type="evidence" value="ECO:0007669"/>
    <property type="project" value="InterPro"/>
</dbReference>
<evidence type="ECO:0000313" key="7">
    <source>
        <dbReference type="Proteomes" id="UP000031937"/>
    </source>
</evidence>
<accession>A0A0C3RH41</accession>
<name>A0A0C3RH41_9PORP</name>
<dbReference type="GO" id="GO:0050821">
    <property type="term" value="P:protein stabilization"/>
    <property type="evidence" value="ECO:0007669"/>
    <property type="project" value="TreeGrafter"/>
</dbReference>
<dbReference type="Gene3D" id="3.30.910.20">
    <property type="entry name" value="Skp domain"/>
    <property type="match status" value="1"/>
</dbReference>
<proteinExistence type="inferred from homology"/>